<proteinExistence type="predicted"/>
<organism evidence="3 4">
    <name type="scientific">Fusarium beomiforme</name>
    <dbReference type="NCBI Taxonomy" id="44412"/>
    <lineage>
        <taxon>Eukaryota</taxon>
        <taxon>Fungi</taxon>
        <taxon>Dikarya</taxon>
        <taxon>Ascomycota</taxon>
        <taxon>Pezizomycotina</taxon>
        <taxon>Sordariomycetes</taxon>
        <taxon>Hypocreomycetidae</taxon>
        <taxon>Hypocreales</taxon>
        <taxon>Nectriaceae</taxon>
        <taxon>Fusarium</taxon>
        <taxon>Fusarium burgessii species complex</taxon>
    </lineage>
</organism>
<keyword evidence="4" id="KW-1185">Reference proteome</keyword>
<reference evidence="3" key="2">
    <citation type="submission" date="2020-02" db="EMBL/GenBank/DDBJ databases">
        <title>Identification and distribution of gene clusters putatively required for synthesis of sphingolipid metabolism inhibitors in phylogenetically diverse species of the filamentous fungus Fusarium.</title>
        <authorList>
            <person name="Kim H.-S."/>
            <person name="Busman M."/>
            <person name="Brown D.W."/>
            <person name="Divon H."/>
            <person name="Uhlig S."/>
            <person name="Proctor R.H."/>
        </authorList>
    </citation>
    <scope>NUCLEOTIDE SEQUENCE</scope>
    <source>
        <strain evidence="3">NRRL 25174</strain>
    </source>
</reference>
<evidence type="ECO:0000313" key="4">
    <source>
        <dbReference type="Proteomes" id="UP000730481"/>
    </source>
</evidence>
<gene>
    <name evidence="3" type="ORF">FBEOM_6786</name>
</gene>
<reference evidence="3" key="1">
    <citation type="journal article" date="2017" name="Mycologia">
        <title>Fusarium algeriense, sp. nov., a novel toxigenic crown rot pathogen of durum wheat from Algeria is nested in the Fusarium burgessii species complex.</title>
        <authorList>
            <person name="Laraba I."/>
            <person name="Keddad A."/>
            <person name="Boureghda H."/>
            <person name="Abdallah N."/>
            <person name="Vaughan M.M."/>
            <person name="Proctor R.H."/>
            <person name="Busman M."/>
            <person name="O'Donnell K."/>
        </authorList>
    </citation>
    <scope>NUCLEOTIDE SEQUENCE</scope>
    <source>
        <strain evidence="3">NRRL 25174</strain>
    </source>
</reference>
<evidence type="ECO:0000256" key="1">
    <source>
        <dbReference type="SAM" id="MobiDB-lite"/>
    </source>
</evidence>
<name>A0A9P5DVV8_9HYPO</name>
<dbReference type="Pfam" id="PF06985">
    <property type="entry name" value="HET"/>
    <property type="match status" value="1"/>
</dbReference>
<dbReference type="PANTHER" id="PTHR24148">
    <property type="entry name" value="ANKYRIN REPEAT DOMAIN-CONTAINING PROTEIN 39 HOMOLOG-RELATED"/>
    <property type="match status" value="1"/>
</dbReference>
<feature type="region of interest" description="Disordered" evidence="1">
    <location>
        <begin position="1"/>
        <end position="20"/>
    </location>
</feature>
<dbReference type="OrthoDB" id="2288928at2759"/>
<dbReference type="InterPro" id="IPR052895">
    <property type="entry name" value="HetReg/Transcr_Mod"/>
</dbReference>
<dbReference type="InterPro" id="IPR010730">
    <property type="entry name" value="HET"/>
</dbReference>
<protein>
    <submittedName>
        <fullName evidence="3">Heterokaryon incompatibility (Het-6OR allele)</fullName>
    </submittedName>
</protein>
<dbReference type="PANTHER" id="PTHR24148:SF73">
    <property type="entry name" value="HET DOMAIN PROTEIN (AFU_ORTHOLOGUE AFUA_8G01020)"/>
    <property type="match status" value="1"/>
</dbReference>
<dbReference type="Pfam" id="PF26639">
    <property type="entry name" value="Het-6_barrel"/>
    <property type="match status" value="1"/>
</dbReference>
<comment type="caution">
    <text evidence="3">The sequence shown here is derived from an EMBL/GenBank/DDBJ whole genome shotgun (WGS) entry which is preliminary data.</text>
</comment>
<dbReference type="Proteomes" id="UP000730481">
    <property type="component" value="Unassembled WGS sequence"/>
</dbReference>
<sequence>MCPFAPLHEPNVSATSSSSVYRPLPGADSFRLLEILPGDGDVRCKLHVCSLKGNETAYEALSYTWSEPNSFSDRKIEVIANFSSHSMVVSGNLFIALRELRRSNTSRLIWADAICINQEDFKERGQQVSMMGEIFSGAWQVIIWLGEETDRCACGKTILKSSVLSSPSAVSKAFEGICLLVNDWLAQSNREDITATYSNITKDGQTNSHNVEIGDFGTYRYAVMQLFTRHWFSRMWVLQEVVLARHAIVQLGSYRISWEWIGLAAAIIVHKPELSSLDFAGETIPNGVMHAYLMYRLSSSQKCFRPLTFSFAQLLQVTRLFKSKDPKDKIYGLLGIPTTDSLAKRIVPDYREETDSEQVFEDIARLMSQSDSPLTFLSGAGTFGRFIPGGPSWVPSWHEPRPWTILPTKLHPGFQCASTVPVEIDHSSQAGELVIRGVIVDPISSWQEDRDPWEIFDQYDKSRENFMKQQRWSREDLNKCALTLSCGGDGRAYPVEDENTHLADMAALVLSGRSHWVTRDLVALRDFIKPERTEMTQSEYLEELAVDGNPRRYINAVEPLRYSYRLFFTKSGNFGVGPLNMRVGDILVVLFGAEVPFLVRPQRHGYSVVGECYVHNLMHGEILDKIASDPDGALKASWIKLV</sequence>
<dbReference type="EMBL" id="PVQB02000288">
    <property type="protein sequence ID" value="KAF4339372.1"/>
    <property type="molecule type" value="Genomic_DNA"/>
</dbReference>
<feature type="domain" description="Heterokaryon incompatibility" evidence="2">
    <location>
        <begin position="58"/>
        <end position="240"/>
    </location>
</feature>
<accession>A0A9P5DVV8</accession>
<evidence type="ECO:0000259" key="2">
    <source>
        <dbReference type="Pfam" id="PF06985"/>
    </source>
</evidence>
<evidence type="ECO:0000313" key="3">
    <source>
        <dbReference type="EMBL" id="KAF4339372.1"/>
    </source>
</evidence>
<dbReference type="AlphaFoldDB" id="A0A9P5DVV8"/>